<reference evidence="2" key="3">
    <citation type="submission" date="2022-06" db="UniProtKB">
        <authorList>
            <consortium name="EnsemblPlants"/>
        </authorList>
    </citation>
    <scope>IDENTIFICATION</scope>
</reference>
<protein>
    <recommendedName>
        <fullName evidence="4">Secreted protein</fullName>
    </recommendedName>
</protein>
<dbReference type="EnsemblPlants" id="TuG1812G0600004242.01.T02">
    <property type="protein sequence ID" value="TuG1812G0600004242.01.T02.cds300146"/>
    <property type="gene ID" value="TuG1812G0600004242.01"/>
</dbReference>
<name>A0A8R7UXM0_TRIUA</name>
<reference evidence="2" key="2">
    <citation type="submission" date="2018-03" db="EMBL/GenBank/DDBJ databases">
        <title>The Triticum urartu genome reveals the dynamic nature of wheat genome evolution.</title>
        <authorList>
            <person name="Ling H."/>
            <person name="Ma B."/>
            <person name="Shi X."/>
            <person name="Liu H."/>
            <person name="Dong L."/>
            <person name="Sun H."/>
            <person name="Cao Y."/>
            <person name="Gao Q."/>
            <person name="Zheng S."/>
            <person name="Li Y."/>
            <person name="Yu Y."/>
            <person name="Du H."/>
            <person name="Qi M."/>
            <person name="Li Y."/>
            <person name="Yu H."/>
            <person name="Cui Y."/>
            <person name="Wang N."/>
            <person name="Chen C."/>
            <person name="Wu H."/>
            <person name="Zhao Y."/>
            <person name="Zhang J."/>
            <person name="Li Y."/>
            <person name="Zhou W."/>
            <person name="Zhang B."/>
            <person name="Hu W."/>
            <person name="Eijk M."/>
            <person name="Tang J."/>
            <person name="Witsenboer H."/>
            <person name="Zhao S."/>
            <person name="Li Z."/>
            <person name="Zhang A."/>
            <person name="Wang D."/>
            <person name="Liang C."/>
        </authorList>
    </citation>
    <scope>NUCLEOTIDE SEQUENCE [LARGE SCALE GENOMIC DNA]</scope>
    <source>
        <strain evidence="2">cv. G1812</strain>
    </source>
</reference>
<dbReference type="Gramene" id="TuG1812G0600004242.01.T01">
    <property type="protein sequence ID" value="TuG1812G0600004242.01.T01.cds300146"/>
    <property type="gene ID" value="TuG1812G0600004242.01"/>
</dbReference>
<feature type="chain" id="PRO_5044157027" description="Secreted protein" evidence="1">
    <location>
        <begin position="21"/>
        <end position="71"/>
    </location>
</feature>
<dbReference type="Gramene" id="TuG1812G0600004242.01.T02">
    <property type="protein sequence ID" value="TuG1812G0600004242.01.T02.cds300146"/>
    <property type="gene ID" value="TuG1812G0600004242.01"/>
</dbReference>
<dbReference type="AlphaFoldDB" id="A0A8R7UXM0"/>
<evidence type="ECO:0008006" key="4">
    <source>
        <dbReference type="Google" id="ProtNLM"/>
    </source>
</evidence>
<evidence type="ECO:0000256" key="1">
    <source>
        <dbReference type="SAM" id="SignalP"/>
    </source>
</evidence>
<accession>A0A8R7UXM0</accession>
<evidence type="ECO:0000313" key="2">
    <source>
        <dbReference type="EnsemblPlants" id="TuG1812G0600004242.01.T01.cds300146"/>
    </source>
</evidence>
<keyword evidence="3" id="KW-1185">Reference proteome</keyword>
<organism evidence="2 3">
    <name type="scientific">Triticum urartu</name>
    <name type="common">Red wild einkorn</name>
    <name type="synonym">Crithodium urartu</name>
    <dbReference type="NCBI Taxonomy" id="4572"/>
    <lineage>
        <taxon>Eukaryota</taxon>
        <taxon>Viridiplantae</taxon>
        <taxon>Streptophyta</taxon>
        <taxon>Embryophyta</taxon>
        <taxon>Tracheophyta</taxon>
        <taxon>Spermatophyta</taxon>
        <taxon>Magnoliopsida</taxon>
        <taxon>Liliopsida</taxon>
        <taxon>Poales</taxon>
        <taxon>Poaceae</taxon>
        <taxon>BOP clade</taxon>
        <taxon>Pooideae</taxon>
        <taxon>Triticodae</taxon>
        <taxon>Triticeae</taxon>
        <taxon>Triticinae</taxon>
        <taxon>Triticum</taxon>
    </lineage>
</organism>
<proteinExistence type="predicted"/>
<sequence length="71" mass="7772">MPRWACAAAAITQVPTVALFVHTQVPADATSDLSLMAPLPHPRLARSMWVNVPSLPFVRSKAPNPCFLCFR</sequence>
<dbReference type="EnsemblPlants" id="TuG1812G0600004242.01.T01">
    <property type="protein sequence ID" value="TuG1812G0600004242.01.T01.cds300146"/>
    <property type="gene ID" value="TuG1812G0600004242.01"/>
</dbReference>
<evidence type="ECO:0000313" key="3">
    <source>
        <dbReference type="Proteomes" id="UP000015106"/>
    </source>
</evidence>
<dbReference type="Proteomes" id="UP000015106">
    <property type="component" value="Chromosome 6"/>
</dbReference>
<keyword evidence="1" id="KW-0732">Signal</keyword>
<reference evidence="3" key="1">
    <citation type="journal article" date="2013" name="Nature">
        <title>Draft genome of the wheat A-genome progenitor Triticum urartu.</title>
        <authorList>
            <person name="Ling H.Q."/>
            <person name="Zhao S."/>
            <person name="Liu D."/>
            <person name="Wang J."/>
            <person name="Sun H."/>
            <person name="Zhang C."/>
            <person name="Fan H."/>
            <person name="Li D."/>
            <person name="Dong L."/>
            <person name="Tao Y."/>
            <person name="Gao C."/>
            <person name="Wu H."/>
            <person name="Li Y."/>
            <person name="Cui Y."/>
            <person name="Guo X."/>
            <person name="Zheng S."/>
            <person name="Wang B."/>
            <person name="Yu K."/>
            <person name="Liang Q."/>
            <person name="Yang W."/>
            <person name="Lou X."/>
            <person name="Chen J."/>
            <person name="Feng M."/>
            <person name="Jian J."/>
            <person name="Zhang X."/>
            <person name="Luo G."/>
            <person name="Jiang Y."/>
            <person name="Liu J."/>
            <person name="Wang Z."/>
            <person name="Sha Y."/>
            <person name="Zhang B."/>
            <person name="Wu H."/>
            <person name="Tang D."/>
            <person name="Shen Q."/>
            <person name="Xue P."/>
            <person name="Zou S."/>
            <person name="Wang X."/>
            <person name="Liu X."/>
            <person name="Wang F."/>
            <person name="Yang Y."/>
            <person name="An X."/>
            <person name="Dong Z."/>
            <person name="Zhang K."/>
            <person name="Zhang X."/>
            <person name="Luo M.C."/>
            <person name="Dvorak J."/>
            <person name="Tong Y."/>
            <person name="Wang J."/>
            <person name="Yang H."/>
            <person name="Li Z."/>
            <person name="Wang D."/>
            <person name="Zhang A."/>
            <person name="Wang J."/>
        </authorList>
    </citation>
    <scope>NUCLEOTIDE SEQUENCE</scope>
    <source>
        <strain evidence="3">cv. G1812</strain>
    </source>
</reference>
<feature type="signal peptide" evidence="1">
    <location>
        <begin position="1"/>
        <end position="20"/>
    </location>
</feature>